<dbReference type="AlphaFoldDB" id="A0A1H2CW61"/>
<feature type="domain" description="Helix-turn-helix" evidence="2">
    <location>
        <begin position="11"/>
        <end position="64"/>
    </location>
</feature>
<accession>A0A1H2CW61</accession>
<dbReference type="OrthoDB" id="3541261at2"/>
<dbReference type="STRING" id="113562.SAMN04489716_7003"/>
<feature type="region of interest" description="Disordered" evidence="1">
    <location>
        <begin position="57"/>
        <end position="78"/>
    </location>
</feature>
<dbReference type="InterPro" id="IPR045745">
    <property type="entry name" value="HTH_58_Actinobacteria-type"/>
</dbReference>
<dbReference type="RefSeq" id="WP_092550940.1">
    <property type="nucleotide sequence ID" value="NZ_BOMJ01000003.1"/>
</dbReference>
<evidence type="ECO:0000259" key="2">
    <source>
        <dbReference type="Pfam" id="PF19575"/>
    </source>
</evidence>
<proteinExistence type="predicted"/>
<sequence length="78" mass="8356">MSIENPNPNYKLTEEERKRLSKVLADGYAAGGSIKALAASIGRSYGTVHKLLTEAGVKKRPRGFQKSGRQHSSTGPAS</sequence>
<keyword evidence="4" id="KW-1185">Reference proteome</keyword>
<evidence type="ECO:0000313" key="3">
    <source>
        <dbReference type="EMBL" id="SDT74507.1"/>
    </source>
</evidence>
<name>A0A1H2CW61_9ACTN</name>
<dbReference type="EMBL" id="LT629758">
    <property type="protein sequence ID" value="SDT74507.1"/>
    <property type="molecule type" value="Genomic_DNA"/>
</dbReference>
<evidence type="ECO:0000256" key="1">
    <source>
        <dbReference type="SAM" id="MobiDB-lite"/>
    </source>
</evidence>
<protein>
    <recommendedName>
        <fullName evidence="2">Helix-turn-helix domain-containing protein</fullName>
    </recommendedName>
</protein>
<dbReference type="Proteomes" id="UP000198688">
    <property type="component" value="Chromosome I"/>
</dbReference>
<evidence type="ECO:0000313" key="4">
    <source>
        <dbReference type="Proteomes" id="UP000198688"/>
    </source>
</evidence>
<reference evidence="3 4" key="1">
    <citation type="submission" date="2016-10" db="EMBL/GenBank/DDBJ databases">
        <authorList>
            <person name="de Groot N.N."/>
        </authorList>
    </citation>
    <scope>NUCLEOTIDE SEQUENCE [LARGE SCALE GENOMIC DNA]</scope>
    <source>
        <strain evidence="3 4">DSM 43941</strain>
    </source>
</reference>
<gene>
    <name evidence="3" type="ORF">SAMN04489716_7003</name>
</gene>
<organism evidence="3 4">
    <name type="scientific">Actinoplanes derwentensis</name>
    <dbReference type="NCBI Taxonomy" id="113562"/>
    <lineage>
        <taxon>Bacteria</taxon>
        <taxon>Bacillati</taxon>
        <taxon>Actinomycetota</taxon>
        <taxon>Actinomycetes</taxon>
        <taxon>Micromonosporales</taxon>
        <taxon>Micromonosporaceae</taxon>
        <taxon>Actinoplanes</taxon>
    </lineage>
</organism>
<dbReference type="Pfam" id="PF19575">
    <property type="entry name" value="HTH_58"/>
    <property type="match status" value="1"/>
</dbReference>